<dbReference type="InterPro" id="IPR002078">
    <property type="entry name" value="Sigma_54_int"/>
</dbReference>
<dbReference type="PANTHER" id="PTHR32071">
    <property type="entry name" value="TRANSCRIPTIONAL REGULATORY PROTEIN"/>
    <property type="match status" value="1"/>
</dbReference>
<keyword evidence="4" id="KW-0238">DNA-binding</keyword>
<dbReference type="PANTHER" id="PTHR32071:SF122">
    <property type="entry name" value="SIGMA FACTOR"/>
    <property type="match status" value="1"/>
</dbReference>
<feature type="domain" description="Sigma-54 factor interaction" evidence="3">
    <location>
        <begin position="153"/>
        <end position="416"/>
    </location>
</feature>
<evidence type="ECO:0000256" key="1">
    <source>
        <dbReference type="ARBA" id="ARBA00022741"/>
    </source>
</evidence>
<reference evidence="4 5" key="1">
    <citation type="submission" date="2020-07" db="EMBL/GenBank/DDBJ databases">
        <title>Genomic Encyclopedia of Type Strains, Phase IV (KMG-IV): sequencing the most valuable type-strain genomes for metagenomic binning, comparative biology and taxonomic classification.</title>
        <authorList>
            <person name="Goeker M."/>
        </authorList>
    </citation>
    <scope>NUCLEOTIDE SEQUENCE [LARGE SCALE GENOMIC DNA]</scope>
    <source>
        <strain evidence="4 5">DSM 17721</strain>
    </source>
</reference>
<evidence type="ECO:0000259" key="3">
    <source>
        <dbReference type="PROSITE" id="PS50045"/>
    </source>
</evidence>
<accession>A0A7W0CB96</accession>
<gene>
    <name evidence="4" type="ORF">HNR65_002921</name>
</gene>
<sequence length="497" mass="56181">MLSTADREFFQKIAKAGLVNPFSDEHKDLELALSGLSPQASRSERTEKIAHELNTRIAGLQEASAASLDAYKGEDRDLMQKVFLFELFYRFKDHYDELIKSQFAAGDTPVKIPFYHDVHQAMASRGFGEEAFRHYFSLAYQLRRAFYFIDRGLTGISPSMRQLRANLWKNIFTHNIELYDRYLRDRMEDFSTLLLGETGTGKGTAAAAIGRSGFIPLNKRWRSFVESFTRSFVSLNLSQFPETLIESALFGHKKGAFTGAIDDYDGVFASCSPHGAILLDEIGEVPKPVQIKLLQVLQERIFTPVGSQKHGRFEGRVIAATNRSIEEIRGKKVFRDDFYYRLCSDMITVPPLRQRIQEDPRELDILLNLTVERLVGKPSAELADMVRAAIDDELGPDYSWPGNVREVEQCVRRVLLKGSYSGHTAFSPAGGGLDSRLIAGIEQGSIEAGSLVSGYCYLLYQRYQNFEEVARRTALDRRTVKKYISEWEEAADSPPSS</sequence>
<evidence type="ECO:0000313" key="4">
    <source>
        <dbReference type="EMBL" id="MBA2882569.1"/>
    </source>
</evidence>
<dbReference type="AlphaFoldDB" id="A0A7W0CB96"/>
<dbReference type="PROSITE" id="PS50045">
    <property type="entry name" value="SIGMA54_INTERACT_4"/>
    <property type="match status" value="1"/>
</dbReference>
<evidence type="ECO:0000313" key="5">
    <source>
        <dbReference type="Proteomes" id="UP000525298"/>
    </source>
</evidence>
<dbReference type="SMART" id="SM00382">
    <property type="entry name" value="AAA"/>
    <property type="match status" value="1"/>
</dbReference>
<proteinExistence type="predicted"/>
<protein>
    <submittedName>
        <fullName evidence="4">DNA-binding NtrC family response regulator</fullName>
    </submittedName>
</protein>
<dbReference type="EMBL" id="JACDUS010000010">
    <property type="protein sequence ID" value="MBA2882569.1"/>
    <property type="molecule type" value="Genomic_DNA"/>
</dbReference>
<dbReference type="Gene3D" id="3.40.50.300">
    <property type="entry name" value="P-loop containing nucleotide triphosphate hydrolases"/>
    <property type="match status" value="1"/>
</dbReference>
<dbReference type="GO" id="GO:0006355">
    <property type="term" value="P:regulation of DNA-templated transcription"/>
    <property type="evidence" value="ECO:0007669"/>
    <property type="project" value="InterPro"/>
</dbReference>
<evidence type="ECO:0000256" key="2">
    <source>
        <dbReference type="ARBA" id="ARBA00022840"/>
    </source>
</evidence>
<dbReference type="InterPro" id="IPR027417">
    <property type="entry name" value="P-loop_NTPase"/>
</dbReference>
<dbReference type="CDD" id="cd00009">
    <property type="entry name" value="AAA"/>
    <property type="match status" value="1"/>
</dbReference>
<name>A0A7W0CB96_9BACT</name>
<dbReference type="InterPro" id="IPR003593">
    <property type="entry name" value="AAA+_ATPase"/>
</dbReference>
<dbReference type="GO" id="GO:0003677">
    <property type="term" value="F:DNA binding"/>
    <property type="evidence" value="ECO:0007669"/>
    <property type="project" value="UniProtKB-KW"/>
</dbReference>
<comment type="caution">
    <text evidence="4">The sequence shown here is derived from an EMBL/GenBank/DDBJ whole genome shotgun (WGS) entry which is preliminary data.</text>
</comment>
<keyword evidence="1" id="KW-0547">Nucleotide-binding</keyword>
<organism evidence="4 5">
    <name type="scientific">Desulfosalsimonas propionicica</name>
    <dbReference type="NCBI Taxonomy" id="332175"/>
    <lineage>
        <taxon>Bacteria</taxon>
        <taxon>Pseudomonadati</taxon>
        <taxon>Thermodesulfobacteriota</taxon>
        <taxon>Desulfobacteria</taxon>
        <taxon>Desulfobacterales</taxon>
        <taxon>Desulfosalsimonadaceae</taxon>
        <taxon>Desulfosalsimonas</taxon>
    </lineage>
</organism>
<dbReference type="Pfam" id="PF00158">
    <property type="entry name" value="Sigma54_activat"/>
    <property type="match status" value="1"/>
</dbReference>
<dbReference type="SUPFAM" id="SSF52540">
    <property type="entry name" value="P-loop containing nucleoside triphosphate hydrolases"/>
    <property type="match status" value="1"/>
</dbReference>
<dbReference type="Gene3D" id="1.10.8.60">
    <property type="match status" value="1"/>
</dbReference>
<dbReference type="RefSeq" id="WP_181552198.1">
    <property type="nucleotide sequence ID" value="NZ_JACDUS010000010.1"/>
</dbReference>
<keyword evidence="5" id="KW-1185">Reference proteome</keyword>
<dbReference type="GO" id="GO:0005524">
    <property type="term" value="F:ATP binding"/>
    <property type="evidence" value="ECO:0007669"/>
    <property type="project" value="UniProtKB-KW"/>
</dbReference>
<keyword evidence="2" id="KW-0067">ATP-binding</keyword>
<dbReference type="Proteomes" id="UP000525298">
    <property type="component" value="Unassembled WGS sequence"/>
</dbReference>